<protein>
    <submittedName>
        <fullName evidence="6">RAD1</fullName>
    </submittedName>
</protein>
<evidence type="ECO:0000256" key="1">
    <source>
        <dbReference type="ARBA" id="ARBA00004123"/>
    </source>
</evidence>
<sequence length="280" mass="31193">MEQSSQTTRNRDNYLFFAAVDNARNISQMLKTVNFKEMALVVITPNGFKVSVTDSKCIQAAAFIQADLFSEFHLKEESLSFQINLNVLLDCLTIFGPSTTSGPHPTLNMFCESPASPLILMLVEGGVVTDCRINTLDPGDNPDFEFPPESVVNKVIMKSEALKDAWNDLDFTSESLEISISPDKPFLRLSTHGLAGTIKIDFSKDADIMECFNCSVSQVNRYKVSLLKPSYRALTQSDKFSLRTDANGFLSLQYLITSDDKNHACFVEYICTPDEDLFAS</sequence>
<evidence type="ECO:0000313" key="6">
    <source>
        <dbReference type="EMBL" id="UYV73580.1"/>
    </source>
</evidence>
<proteinExistence type="inferred from homology"/>
<evidence type="ECO:0000313" key="7">
    <source>
        <dbReference type="Proteomes" id="UP001235939"/>
    </source>
</evidence>
<comment type="similarity">
    <text evidence="2">Belongs to the rad1 family.</text>
</comment>
<dbReference type="SUPFAM" id="SSF55979">
    <property type="entry name" value="DNA clamp"/>
    <property type="match status" value="1"/>
</dbReference>
<dbReference type="Proteomes" id="UP001235939">
    <property type="component" value="Chromosome 10"/>
</dbReference>
<keyword evidence="3" id="KW-0227">DNA damage</keyword>
<evidence type="ECO:0000256" key="5">
    <source>
        <dbReference type="ARBA" id="ARBA00023242"/>
    </source>
</evidence>
<dbReference type="InterPro" id="IPR003021">
    <property type="entry name" value="Rad1_Rec1_Rad17"/>
</dbReference>
<dbReference type="PRINTS" id="PR01245">
    <property type="entry name" value="RAD1REC1"/>
</dbReference>
<dbReference type="PRINTS" id="PR01246">
    <property type="entry name" value="RAD1REPAIR"/>
</dbReference>
<dbReference type="InterPro" id="IPR046938">
    <property type="entry name" value="DNA_clamp_sf"/>
</dbReference>
<dbReference type="InterPro" id="IPR003011">
    <property type="entry name" value="Cell_cycle_checkpoint_Rad1"/>
</dbReference>
<keyword evidence="5" id="KW-0539">Nucleus</keyword>
<dbReference type="EMBL" id="CP092872">
    <property type="protein sequence ID" value="UYV73580.1"/>
    <property type="molecule type" value="Genomic_DNA"/>
</dbReference>
<reference evidence="6 7" key="1">
    <citation type="submission" date="2022-01" db="EMBL/GenBank/DDBJ databases">
        <title>A chromosomal length assembly of Cordylochernes scorpioides.</title>
        <authorList>
            <person name="Zeh D."/>
            <person name="Zeh J."/>
        </authorList>
    </citation>
    <scope>NUCLEOTIDE SEQUENCE [LARGE SCALE GENOMIC DNA]</scope>
    <source>
        <strain evidence="6">IN4F17</strain>
        <tissue evidence="6">Whole Body</tissue>
    </source>
</reference>
<evidence type="ECO:0000256" key="2">
    <source>
        <dbReference type="ARBA" id="ARBA00010991"/>
    </source>
</evidence>
<dbReference type="PANTHER" id="PTHR10870:SF0">
    <property type="entry name" value="CELL CYCLE CHECKPOINT PROTEIN RAD1"/>
    <property type="match status" value="1"/>
</dbReference>
<dbReference type="PANTHER" id="PTHR10870">
    <property type="entry name" value="CELL CYCLE CHECKPOINT PROTEIN RAD1"/>
    <property type="match status" value="1"/>
</dbReference>
<evidence type="ECO:0000256" key="4">
    <source>
        <dbReference type="ARBA" id="ARBA00023204"/>
    </source>
</evidence>
<evidence type="ECO:0000256" key="3">
    <source>
        <dbReference type="ARBA" id="ARBA00022763"/>
    </source>
</evidence>
<gene>
    <name evidence="6" type="ORF">LAZ67_10004163</name>
</gene>
<comment type="subcellular location">
    <subcellularLocation>
        <location evidence="1">Nucleus</location>
    </subcellularLocation>
</comment>
<keyword evidence="7" id="KW-1185">Reference proteome</keyword>
<keyword evidence="4" id="KW-0234">DNA repair</keyword>
<accession>A0ABY6L1B4</accession>
<dbReference type="Gene3D" id="3.70.10.10">
    <property type="match status" value="1"/>
</dbReference>
<dbReference type="CDD" id="cd00577">
    <property type="entry name" value="PCNA"/>
    <property type="match status" value="1"/>
</dbReference>
<name>A0ABY6L1B4_9ARAC</name>
<dbReference type="Pfam" id="PF02144">
    <property type="entry name" value="Rad1"/>
    <property type="match status" value="1"/>
</dbReference>
<organism evidence="6 7">
    <name type="scientific">Cordylochernes scorpioides</name>
    <dbReference type="NCBI Taxonomy" id="51811"/>
    <lineage>
        <taxon>Eukaryota</taxon>
        <taxon>Metazoa</taxon>
        <taxon>Ecdysozoa</taxon>
        <taxon>Arthropoda</taxon>
        <taxon>Chelicerata</taxon>
        <taxon>Arachnida</taxon>
        <taxon>Pseudoscorpiones</taxon>
        <taxon>Cheliferoidea</taxon>
        <taxon>Chernetidae</taxon>
        <taxon>Cordylochernes</taxon>
    </lineage>
</organism>